<protein>
    <submittedName>
        <fullName evidence="1">Uncharacterized protein</fullName>
    </submittedName>
</protein>
<dbReference type="Proteomes" id="UP001516400">
    <property type="component" value="Unassembled WGS sequence"/>
</dbReference>
<dbReference type="EMBL" id="JABFTP020000186">
    <property type="protein sequence ID" value="KAL3290324.1"/>
    <property type="molecule type" value="Genomic_DNA"/>
</dbReference>
<gene>
    <name evidence="1" type="ORF">HHI36_023668</name>
</gene>
<proteinExistence type="predicted"/>
<keyword evidence="2" id="KW-1185">Reference proteome</keyword>
<organism evidence="1 2">
    <name type="scientific">Cryptolaemus montrouzieri</name>
    <dbReference type="NCBI Taxonomy" id="559131"/>
    <lineage>
        <taxon>Eukaryota</taxon>
        <taxon>Metazoa</taxon>
        <taxon>Ecdysozoa</taxon>
        <taxon>Arthropoda</taxon>
        <taxon>Hexapoda</taxon>
        <taxon>Insecta</taxon>
        <taxon>Pterygota</taxon>
        <taxon>Neoptera</taxon>
        <taxon>Endopterygota</taxon>
        <taxon>Coleoptera</taxon>
        <taxon>Polyphaga</taxon>
        <taxon>Cucujiformia</taxon>
        <taxon>Coccinelloidea</taxon>
        <taxon>Coccinellidae</taxon>
        <taxon>Scymninae</taxon>
        <taxon>Scymnini</taxon>
        <taxon>Cryptolaemus</taxon>
    </lineage>
</organism>
<sequence length="152" mass="17384">MYPAMNHNSLSYQQKTQNTYSSYSFVLKHSQVNKPGLILRSKSSNVVADNFDILKDVRKHIDPVENNLRINGDRKIKGGLIMDCDGDESMNKLSDCVHNILGSKCSVEPIKKFNPRIIVRNVELDEQNDNQLLQRNFSLNELSNDFILLSMI</sequence>
<accession>A0ABD2PHA2</accession>
<dbReference type="AlphaFoldDB" id="A0ABD2PHA2"/>
<reference evidence="1 2" key="1">
    <citation type="journal article" date="2021" name="BMC Biol.">
        <title>Horizontally acquired antibacterial genes associated with adaptive radiation of ladybird beetles.</title>
        <authorList>
            <person name="Li H.S."/>
            <person name="Tang X.F."/>
            <person name="Huang Y.H."/>
            <person name="Xu Z.Y."/>
            <person name="Chen M.L."/>
            <person name="Du X.Y."/>
            <person name="Qiu B.Y."/>
            <person name="Chen P.T."/>
            <person name="Zhang W."/>
            <person name="Slipinski A."/>
            <person name="Escalona H.E."/>
            <person name="Waterhouse R.M."/>
            <person name="Zwick A."/>
            <person name="Pang H."/>
        </authorList>
    </citation>
    <scope>NUCLEOTIDE SEQUENCE [LARGE SCALE GENOMIC DNA]</scope>
    <source>
        <strain evidence="1">SYSU2018</strain>
    </source>
</reference>
<name>A0ABD2PHA2_9CUCU</name>
<evidence type="ECO:0000313" key="2">
    <source>
        <dbReference type="Proteomes" id="UP001516400"/>
    </source>
</evidence>
<comment type="caution">
    <text evidence="1">The sequence shown here is derived from an EMBL/GenBank/DDBJ whole genome shotgun (WGS) entry which is preliminary data.</text>
</comment>
<evidence type="ECO:0000313" key="1">
    <source>
        <dbReference type="EMBL" id="KAL3290324.1"/>
    </source>
</evidence>